<organism evidence="2 3">
    <name type="scientific">Jeotgalicoccus meleagridis</name>
    <dbReference type="NCBI Taxonomy" id="2759181"/>
    <lineage>
        <taxon>Bacteria</taxon>
        <taxon>Bacillati</taxon>
        <taxon>Bacillota</taxon>
        <taxon>Bacilli</taxon>
        <taxon>Bacillales</taxon>
        <taxon>Staphylococcaceae</taxon>
        <taxon>Jeotgalicoccus</taxon>
    </lineage>
</organism>
<comment type="caution">
    <text evidence="2">The sequence shown here is derived from an EMBL/GenBank/DDBJ whole genome shotgun (WGS) entry which is preliminary data.</text>
</comment>
<proteinExistence type="predicted"/>
<reference evidence="2 3" key="1">
    <citation type="submission" date="2020-07" db="EMBL/GenBank/DDBJ databases">
        <authorList>
            <person name="Criscuolo A."/>
        </authorList>
    </citation>
    <scope>NUCLEOTIDE SEQUENCE [LARGE SCALE GENOMIC DNA]</scope>
    <source>
        <strain evidence="2">CIP111649</strain>
    </source>
</reference>
<dbReference type="InterPro" id="IPR039519">
    <property type="entry name" value="YokE-like_PH"/>
</dbReference>
<sequence>MYNKLKNIEGVPLQSKEVVGPALVGSIEYFEGEKSIYHGSLVATTKRLFLNLEDRGVICIEDFDYDRITRITVEDLLMVGHIVHLWHDDQLIVSIKNISEGKLDKFLEFVYKYKGRYTVEKEALT</sequence>
<dbReference type="Proteomes" id="UP000589351">
    <property type="component" value="Unassembled WGS sequence"/>
</dbReference>
<dbReference type="EMBL" id="CAJEWD010000006">
    <property type="protein sequence ID" value="CAD2075420.1"/>
    <property type="molecule type" value="Genomic_DNA"/>
</dbReference>
<evidence type="ECO:0000313" key="2">
    <source>
        <dbReference type="EMBL" id="CAD2075420.1"/>
    </source>
</evidence>
<evidence type="ECO:0000259" key="1">
    <source>
        <dbReference type="Pfam" id="PF14470"/>
    </source>
</evidence>
<dbReference type="AlphaFoldDB" id="A0A6V7RD84"/>
<feature type="domain" description="YokE-like PH" evidence="1">
    <location>
        <begin position="13"/>
        <end position="111"/>
    </location>
</feature>
<gene>
    <name evidence="2" type="ORF">JEODO184_00852</name>
</gene>
<evidence type="ECO:0000313" key="3">
    <source>
        <dbReference type="Proteomes" id="UP000589351"/>
    </source>
</evidence>
<keyword evidence="3" id="KW-1185">Reference proteome</keyword>
<protein>
    <recommendedName>
        <fullName evidence="1">YokE-like PH domain-containing protein</fullName>
    </recommendedName>
</protein>
<name>A0A6V7RD84_9STAP</name>
<accession>A0A6V7RD84</accession>
<dbReference type="RefSeq" id="WP_185125383.1">
    <property type="nucleotide sequence ID" value="NZ_CAJEWD010000006.1"/>
</dbReference>
<dbReference type="Pfam" id="PF14470">
    <property type="entry name" value="bPH_3"/>
    <property type="match status" value="1"/>
</dbReference>